<evidence type="ECO:0000259" key="7">
    <source>
        <dbReference type="PROSITE" id="PS50235"/>
    </source>
</evidence>
<evidence type="ECO:0000256" key="5">
    <source>
        <dbReference type="ARBA" id="ARBA00022801"/>
    </source>
</evidence>
<dbReference type="PROSITE" id="PS50235">
    <property type="entry name" value="USP_3"/>
    <property type="match status" value="1"/>
</dbReference>
<dbReference type="EMBL" id="MCFL01000003">
    <property type="protein sequence ID" value="ORZ40284.1"/>
    <property type="molecule type" value="Genomic_DNA"/>
</dbReference>
<dbReference type="GO" id="GO:0006508">
    <property type="term" value="P:proteolysis"/>
    <property type="evidence" value="ECO:0007669"/>
    <property type="project" value="UniProtKB-KW"/>
</dbReference>
<evidence type="ECO:0000256" key="6">
    <source>
        <dbReference type="SAM" id="MobiDB-lite"/>
    </source>
</evidence>
<organism evidence="8 9">
    <name type="scientific">Catenaria anguillulae PL171</name>
    <dbReference type="NCBI Taxonomy" id="765915"/>
    <lineage>
        <taxon>Eukaryota</taxon>
        <taxon>Fungi</taxon>
        <taxon>Fungi incertae sedis</taxon>
        <taxon>Blastocladiomycota</taxon>
        <taxon>Blastocladiomycetes</taxon>
        <taxon>Blastocladiales</taxon>
        <taxon>Catenariaceae</taxon>
        <taxon>Catenaria</taxon>
    </lineage>
</organism>
<dbReference type="InterPro" id="IPR001394">
    <property type="entry name" value="Peptidase_C19_UCH"/>
</dbReference>
<dbReference type="InterPro" id="IPR028889">
    <property type="entry name" value="USP"/>
</dbReference>
<keyword evidence="5" id="KW-0378">Hydrolase</keyword>
<dbReference type="Pfam" id="PF00443">
    <property type="entry name" value="UCH"/>
    <property type="match status" value="1"/>
</dbReference>
<keyword evidence="9" id="KW-1185">Reference proteome</keyword>
<comment type="catalytic activity">
    <reaction evidence="1">
        <text>Thiol-dependent hydrolysis of ester, thioester, amide, peptide and isopeptide bonds formed by the C-terminal Gly of ubiquitin (a 76-residue protein attached to proteins as an intracellular targeting signal).</text>
        <dbReference type="EC" id="3.4.19.12"/>
    </reaction>
</comment>
<reference evidence="8 9" key="1">
    <citation type="submission" date="2016-07" db="EMBL/GenBank/DDBJ databases">
        <title>Pervasive Adenine N6-methylation of Active Genes in Fungi.</title>
        <authorList>
            <consortium name="DOE Joint Genome Institute"/>
            <person name="Mondo S.J."/>
            <person name="Dannebaum R.O."/>
            <person name="Kuo R.C."/>
            <person name="Labutti K."/>
            <person name="Haridas S."/>
            <person name="Kuo A."/>
            <person name="Salamov A."/>
            <person name="Ahrendt S.R."/>
            <person name="Lipzen A."/>
            <person name="Sullivan W."/>
            <person name="Andreopoulos W.B."/>
            <person name="Clum A."/>
            <person name="Lindquist E."/>
            <person name="Daum C."/>
            <person name="Ramamoorthy G.K."/>
            <person name="Gryganskyi A."/>
            <person name="Culley D."/>
            <person name="Magnuson J.K."/>
            <person name="James T.Y."/>
            <person name="O'Malley M.A."/>
            <person name="Stajich J.E."/>
            <person name="Spatafora J.W."/>
            <person name="Visel A."/>
            <person name="Grigoriev I.V."/>
        </authorList>
    </citation>
    <scope>NUCLEOTIDE SEQUENCE [LARGE SCALE GENOMIC DNA]</scope>
    <source>
        <strain evidence="8 9">PL171</strain>
    </source>
</reference>
<dbReference type="EC" id="3.4.19.12" evidence="3"/>
<feature type="domain" description="USP" evidence="7">
    <location>
        <begin position="31"/>
        <end position="428"/>
    </location>
</feature>
<proteinExistence type="inferred from homology"/>
<evidence type="ECO:0000256" key="4">
    <source>
        <dbReference type="ARBA" id="ARBA00022670"/>
    </source>
</evidence>
<dbReference type="GO" id="GO:0004843">
    <property type="term" value="F:cysteine-type deubiquitinase activity"/>
    <property type="evidence" value="ECO:0007669"/>
    <property type="project" value="UniProtKB-EC"/>
</dbReference>
<accession>A0A1Y2I233</accession>
<name>A0A1Y2I233_9FUNG</name>
<feature type="compositionally biased region" description="Low complexity" evidence="6">
    <location>
        <begin position="7"/>
        <end position="22"/>
    </location>
</feature>
<comment type="caution">
    <text evidence="8">The sequence shown here is derived from an EMBL/GenBank/DDBJ whole genome shotgun (WGS) entry which is preliminary data.</text>
</comment>
<dbReference type="STRING" id="765915.A0A1Y2I233"/>
<dbReference type="InterPro" id="IPR018200">
    <property type="entry name" value="USP_CS"/>
</dbReference>
<dbReference type="AlphaFoldDB" id="A0A1Y2I233"/>
<evidence type="ECO:0000313" key="8">
    <source>
        <dbReference type="EMBL" id="ORZ40284.1"/>
    </source>
</evidence>
<dbReference type="InterPro" id="IPR038765">
    <property type="entry name" value="Papain-like_cys_pep_sf"/>
</dbReference>
<feature type="region of interest" description="Disordered" evidence="6">
    <location>
        <begin position="1"/>
        <end position="25"/>
    </location>
</feature>
<gene>
    <name evidence="8" type="ORF">BCR44DRAFT_1424768</name>
</gene>
<keyword evidence="4" id="KW-0645">Protease</keyword>
<dbReference type="GO" id="GO:0005829">
    <property type="term" value="C:cytosol"/>
    <property type="evidence" value="ECO:0007669"/>
    <property type="project" value="TreeGrafter"/>
</dbReference>
<dbReference type="GO" id="GO:0005634">
    <property type="term" value="C:nucleus"/>
    <property type="evidence" value="ECO:0007669"/>
    <property type="project" value="TreeGrafter"/>
</dbReference>
<evidence type="ECO:0000256" key="3">
    <source>
        <dbReference type="ARBA" id="ARBA00012759"/>
    </source>
</evidence>
<dbReference type="PROSITE" id="PS00973">
    <property type="entry name" value="USP_2"/>
    <property type="match status" value="1"/>
</dbReference>
<sequence>MFKFFGSSSSKSSTSPNPTTPSEIEGSERYFGLENVRNHCSYCNSVLQALYFCRPFREGVLNYPNLASLSDLPPSAFVDCIDGTIPTNGVTANVEDSASSISAPPTLLRRRTPSGSVKLTKEKSSTPSLPKAMLGSGTVNVTSSEEDTLIGHLRELYKSISNQKKRTGVIGPKGFINKVKKENIPRKKASAPNPQTNGVSNGTCDATSVATGSDSNSTGHSTANNKTWIHELFEGELATETRCLTCEATTQTRECFLDLSIDVEANSSIASCLWNFSQSEMMCHQDKFYCDTCSGLQELSDRAMKIKKLPPVLALHLKRFKFMEEQQKHVKLMHRVVFPTELRLFNADVEAADREYDLFAIVVHIGGTPNHGHYVALVRSADKWLLFDDDTVDLINEAHIAKYFGDPEAAGATPSASASGYILFYQARDTFTSILPIPQQEQQPKKNAMAS</sequence>
<dbReference type="GO" id="GO:0016579">
    <property type="term" value="P:protein deubiquitination"/>
    <property type="evidence" value="ECO:0007669"/>
    <property type="project" value="InterPro"/>
</dbReference>
<dbReference type="PANTHER" id="PTHR24006:SF733">
    <property type="entry name" value="RE52890P"/>
    <property type="match status" value="1"/>
</dbReference>
<feature type="region of interest" description="Disordered" evidence="6">
    <location>
        <begin position="96"/>
        <end position="140"/>
    </location>
</feature>
<protein>
    <recommendedName>
        <fullName evidence="3">ubiquitinyl hydrolase 1</fullName>
        <ecNumber evidence="3">3.4.19.12</ecNumber>
    </recommendedName>
</protein>
<dbReference type="InterPro" id="IPR050164">
    <property type="entry name" value="Peptidase_C19"/>
</dbReference>
<evidence type="ECO:0000256" key="1">
    <source>
        <dbReference type="ARBA" id="ARBA00000707"/>
    </source>
</evidence>
<dbReference type="OrthoDB" id="27652at2759"/>
<comment type="similarity">
    <text evidence="2">Belongs to the peptidase C19 family.</text>
</comment>
<evidence type="ECO:0000313" key="9">
    <source>
        <dbReference type="Proteomes" id="UP000193411"/>
    </source>
</evidence>
<dbReference type="SUPFAM" id="SSF54001">
    <property type="entry name" value="Cysteine proteinases"/>
    <property type="match status" value="1"/>
</dbReference>
<dbReference type="Proteomes" id="UP000193411">
    <property type="component" value="Unassembled WGS sequence"/>
</dbReference>
<dbReference type="PANTHER" id="PTHR24006">
    <property type="entry name" value="UBIQUITIN CARBOXYL-TERMINAL HYDROLASE"/>
    <property type="match status" value="1"/>
</dbReference>
<evidence type="ECO:0000256" key="2">
    <source>
        <dbReference type="ARBA" id="ARBA00009085"/>
    </source>
</evidence>
<dbReference type="Gene3D" id="3.90.70.10">
    <property type="entry name" value="Cysteine proteinases"/>
    <property type="match status" value="1"/>
</dbReference>